<dbReference type="PANTHER" id="PTHR43404">
    <property type="entry name" value="LIPOPOLYSACCHARIDE CHOLINEPHOSPHOTRANSFERASE LICD"/>
    <property type="match status" value="1"/>
</dbReference>
<dbReference type="AlphaFoldDB" id="A0A222P656"/>
<dbReference type="InterPro" id="IPR052942">
    <property type="entry name" value="LPS_cholinephosphotransferase"/>
</dbReference>
<sequence length="297" mass="34182">MISKGNKIMTQPASQDPENSHLIHRAQSDGRLRQAQLKMVDMLKVIDKICQKHQLDYWLEGGTLLGAIRHQGFIPWDDDLDISMPRDSYEAFLKLAPSEIPPHMHLQTATTDPGYFNLSVPLKIRDRKSRFIEIHETGCESYQQGIFIDVFVYDALPIDSKQRKRDKWLAKKLLRLLSHKCSSVQMGHHARIYAAIGSLIPKTYLEAKLQDLIELAKISDSPYLGYGYDCVNTNLVTRDDIYPLKRVTFETGQFLIPNRAEAILTQLYGDYMTLPPEQERKMKHCRELIPELDEVEG</sequence>
<gene>
    <name evidence="3" type="ORF">clem_13965</name>
</gene>
<feature type="region of interest" description="Disordered" evidence="1">
    <location>
        <begin position="1"/>
        <end position="20"/>
    </location>
</feature>
<keyword evidence="4" id="KW-1185">Reference proteome</keyword>
<dbReference type="PANTHER" id="PTHR43404:SF2">
    <property type="entry name" value="LIPOPOLYSACCHARIDE CHOLINEPHOSPHOTRANSFERASE LICD"/>
    <property type="match status" value="1"/>
</dbReference>
<dbReference type="RefSeq" id="WP_232505500.1">
    <property type="nucleotide sequence ID" value="NZ_CP016397.1"/>
</dbReference>
<dbReference type="Pfam" id="PF04991">
    <property type="entry name" value="LicD"/>
    <property type="match status" value="1"/>
</dbReference>
<dbReference type="InterPro" id="IPR007074">
    <property type="entry name" value="LicD/FKTN/FKRP_NTP_transf"/>
</dbReference>
<evidence type="ECO:0000256" key="1">
    <source>
        <dbReference type="SAM" id="MobiDB-lite"/>
    </source>
</evidence>
<evidence type="ECO:0000313" key="4">
    <source>
        <dbReference type="Proteomes" id="UP000201728"/>
    </source>
</evidence>
<dbReference type="GO" id="GO:0009100">
    <property type="term" value="P:glycoprotein metabolic process"/>
    <property type="evidence" value="ECO:0007669"/>
    <property type="project" value="UniProtKB-ARBA"/>
</dbReference>
<reference evidence="4" key="1">
    <citation type="submission" date="2016-07" db="EMBL/GenBank/DDBJ databases">
        <authorList>
            <person name="Florea S."/>
            <person name="Webb J.S."/>
            <person name="Jaromczyk J."/>
            <person name="Schardl C.L."/>
        </authorList>
    </citation>
    <scope>NUCLEOTIDE SEQUENCE [LARGE SCALE GENOMIC DNA]</scope>
    <source>
        <strain evidence="4">CDC-D5610</strain>
    </source>
</reference>
<dbReference type="KEGG" id="lcd:clem_13965"/>
<organism evidence="3 4">
    <name type="scientific">Legionella clemsonensis</name>
    <dbReference type="NCBI Taxonomy" id="1867846"/>
    <lineage>
        <taxon>Bacteria</taxon>
        <taxon>Pseudomonadati</taxon>
        <taxon>Pseudomonadota</taxon>
        <taxon>Gammaproteobacteria</taxon>
        <taxon>Legionellales</taxon>
        <taxon>Legionellaceae</taxon>
        <taxon>Legionella</taxon>
    </lineage>
</organism>
<feature type="compositionally biased region" description="Polar residues" evidence="1">
    <location>
        <begin position="8"/>
        <end position="17"/>
    </location>
</feature>
<accession>A0A222P656</accession>
<proteinExistence type="predicted"/>
<name>A0A222P656_9GAMM</name>
<dbReference type="Proteomes" id="UP000201728">
    <property type="component" value="Chromosome"/>
</dbReference>
<evidence type="ECO:0000313" key="3">
    <source>
        <dbReference type="EMBL" id="ASQ47319.1"/>
    </source>
</evidence>
<protein>
    <submittedName>
        <fullName evidence="3">LicD family protein</fullName>
    </submittedName>
</protein>
<feature type="domain" description="LicD/FKTN/FKRP nucleotidyltransferase" evidence="2">
    <location>
        <begin position="50"/>
        <end position="269"/>
    </location>
</feature>
<dbReference type="EMBL" id="CP016397">
    <property type="protein sequence ID" value="ASQ47319.1"/>
    <property type="molecule type" value="Genomic_DNA"/>
</dbReference>
<evidence type="ECO:0000259" key="2">
    <source>
        <dbReference type="Pfam" id="PF04991"/>
    </source>
</evidence>